<feature type="domain" description="Methyltransferase type 11" evidence="1">
    <location>
        <begin position="47"/>
        <end position="136"/>
    </location>
</feature>
<dbReference type="EMBL" id="BAAANC010000002">
    <property type="protein sequence ID" value="GAA1537432.1"/>
    <property type="molecule type" value="Genomic_DNA"/>
</dbReference>
<keyword evidence="2" id="KW-0489">Methyltransferase</keyword>
<dbReference type="RefSeq" id="WP_344177083.1">
    <property type="nucleotide sequence ID" value="NZ_BAAANC010000002.1"/>
</dbReference>
<dbReference type="GO" id="GO:0032259">
    <property type="term" value="P:methylation"/>
    <property type="evidence" value="ECO:0007669"/>
    <property type="project" value="UniProtKB-KW"/>
</dbReference>
<dbReference type="GO" id="GO:0008168">
    <property type="term" value="F:methyltransferase activity"/>
    <property type="evidence" value="ECO:0007669"/>
    <property type="project" value="UniProtKB-KW"/>
</dbReference>
<dbReference type="SUPFAM" id="SSF53335">
    <property type="entry name" value="S-adenosyl-L-methionine-dependent methyltransferases"/>
    <property type="match status" value="1"/>
</dbReference>
<sequence length="229" mass="24987">MALYDDPRFLAGYRELRRTGMGLNDELEIPAMSALLPSVDEGLRVADLGCGEGELAVRLASSGASVIAVDASTSMLSQAVEHPRIRYLQADLAQLDLPGASLDLVVSSLALHYVEDFAGLVGRIARWLVPGGQFVFSVEHPVVTAPLEASAQVIDDYADEGRRQRNWFVDGVVKYHRTIGSIVEALLAAGFSIEALREPQPSLDQVERKPHLAVHRRRPPLLLISARRS</sequence>
<evidence type="ECO:0000313" key="2">
    <source>
        <dbReference type="EMBL" id="GAA1537432.1"/>
    </source>
</evidence>
<keyword evidence="2" id="KW-0808">Transferase</keyword>
<dbReference type="Gene3D" id="3.40.50.150">
    <property type="entry name" value="Vaccinia Virus protein VP39"/>
    <property type="match status" value="1"/>
</dbReference>
<protein>
    <submittedName>
        <fullName evidence="2">Class I SAM-dependent methyltransferase</fullName>
    </submittedName>
</protein>
<evidence type="ECO:0000259" key="1">
    <source>
        <dbReference type="Pfam" id="PF08241"/>
    </source>
</evidence>
<name>A0ABN2BAU1_9ACTN</name>
<dbReference type="Pfam" id="PF08241">
    <property type="entry name" value="Methyltransf_11"/>
    <property type="match status" value="1"/>
</dbReference>
<dbReference type="PANTHER" id="PTHR43861">
    <property type="entry name" value="TRANS-ACONITATE 2-METHYLTRANSFERASE-RELATED"/>
    <property type="match status" value="1"/>
</dbReference>
<dbReference type="Proteomes" id="UP001500363">
    <property type="component" value="Unassembled WGS sequence"/>
</dbReference>
<dbReference type="CDD" id="cd02440">
    <property type="entry name" value="AdoMet_MTases"/>
    <property type="match status" value="1"/>
</dbReference>
<accession>A0ABN2BAU1</accession>
<organism evidence="2 3">
    <name type="scientific">Kribbella lupini</name>
    <dbReference type="NCBI Taxonomy" id="291602"/>
    <lineage>
        <taxon>Bacteria</taxon>
        <taxon>Bacillati</taxon>
        <taxon>Actinomycetota</taxon>
        <taxon>Actinomycetes</taxon>
        <taxon>Propionibacteriales</taxon>
        <taxon>Kribbellaceae</taxon>
        <taxon>Kribbella</taxon>
    </lineage>
</organism>
<proteinExistence type="predicted"/>
<dbReference type="InterPro" id="IPR013216">
    <property type="entry name" value="Methyltransf_11"/>
</dbReference>
<keyword evidence="3" id="KW-1185">Reference proteome</keyword>
<evidence type="ECO:0000313" key="3">
    <source>
        <dbReference type="Proteomes" id="UP001500363"/>
    </source>
</evidence>
<reference evidence="2 3" key="1">
    <citation type="journal article" date="2019" name="Int. J. Syst. Evol. Microbiol.">
        <title>The Global Catalogue of Microorganisms (GCM) 10K type strain sequencing project: providing services to taxonomists for standard genome sequencing and annotation.</title>
        <authorList>
            <consortium name="The Broad Institute Genomics Platform"/>
            <consortium name="The Broad Institute Genome Sequencing Center for Infectious Disease"/>
            <person name="Wu L."/>
            <person name="Ma J."/>
        </authorList>
    </citation>
    <scope>NUCLEOTIDE SEQUENCE [LARGE SCALE GENOMIC DNA]</scope>
    <source>
        <strain evidence="2 3">JCM 14303</strain>
    </source>
</reference>
<dbReference type="InterPro" id="IPR029063">
    <property type="entry name" value="SAM-dependent_MTases_sf"/>
</dbReference>
<dbReference type="PANTHER" id="PTHR43861:SF1">
    <property type="entry name" value="TRANS-ACONITATE 2-METHYLTRANSFERASE"/>
    <property type="match status" value="1"/>
</dbReference>
<gene>
    <name evidence="2" type="ORF">GCM10009741_45160</name>
</gene>
<comment type="caution">
    <text evidence="2">The sequence shown here is derived from an EMBL/GenBank/DDBJ whole genome shotgun (WGS) entry which is preliminary data.</text>
</comment>